<dbReference type="Gene3D" id="3.30.450.20">
    <property type="entry name" value="PAS domain"/>
    <property type="match status" value="2"/>
</dbReference>
<dbReference type="InterPro" id="IPR035965">
    <property type="entry name" value="PAS-like_dom_sf"/>
</dbReference>
<feature type="domain" description="GGDEF" evidence="3">
    <location>
        <begin position="290"/>
        <end position="423"/>
    </location>
</feature>
<dbReference type="InterPro" id="IPR000160">
    <property type="entry name" value="GGDEF_dom"/>
</dbReference>
<accession>A0A1Q8YH83</accession>
<dbReference type="Gene3D" id="3.30.70.270">
    <property type="match status" value="1"/>
</dbReference>
<dbReference type="AlphaFoldDB" id="A0A1Q8YH83"/>
<dbReference type="EMBL" id="MSYM01000008">
    <property type="protein sequence ID" value="OLP07414.1"/>
    <property type="molecule type" value="Genomic_DNA"/>
</dbReference>
<name>A0A1Q8YH83_9BURK</name>
<dbReference type="PROSITE" id="PS50113">
    <property type="entry name" value="PAC"/>
    <property type="match status" value="1"/>
</dbReference>
<dbReference type="Pfam" id="PF13426">
    <property type="entry name" value="PAS_9"/>
    <property type="match status" value="1"/>
</dbReference>
<dbReference type="STRING" id="81479.RA876_00870"/>
<dbReference type="InterPro" id="IPR001610">
    <property type="entry name" value="PAC"/>
</dbReference>
<dbReference type="GO" id="GO:0003824">
    <property type="term" value="F:catalytic activity"/>
    <property type="evidence" value="ECO:0007669"/>
    <property type="project" value="UniProtKB-ARBA"/>
</dbReference>
<dbReference type="Pfam" id="PF08447">
    <property type="entry name" value="PAS_3"/>
    <property type="match status" value="1"/>
</dbReference>
<feature type="domain" description="PAS" evidence="1">
    <location>
        <begin position="11"/>
        <end position="53"/>
    </location>
</feature>
<dbReference type="FunFam" id="3.30.70.270:FF:000001">
    <property type="entry name" value="Diguanylate cyclase domain protein"/>
    <property type="match status" value="1"/>
</dbReference>
<dbReference type="CDD" id="cd01949">
    <property type="entry name" value="GGDEF"/>
    <property type="match status" value="1"/>
</dbReference>
<dbReference type="SMART" id="SM00267">
    <property type="entry name" value="GGDEF"/>
    <property type="match status" value="1"/>
</dbReference>
<organism evidence="4 5">
    <name type="scientific">Rhodoferax antarcticus ANT.BR</name>
    <dbReference type="NCBI Taxonomy" id="1111071"/>
    <lineage>
        <taxon>Bacteria</taxon>
        <taxon>Pseudomonadati</taxon>
        <taxon>Pseudomonadota</taxon>
        <taxon>Betaproteobacteria</taxon>
        <taxon>Burkholderiales</taxon>
        <taxon>Comamonadaceae</taxon>
        <taxon>Rhodoferax</taxon>
    </lineage>
</organism>
<dbReference type="Pfam" id="PF00990">
    <property type="entry name" value="GGDEF"/>
    <property type="match status" value="1"/>
</dbReference>
<dbReference type="NCBIfam" id="TIGR00229">
    <property type="entry name" value="sensory_box"/>
    <property type="match status" value="2"/>
</dbReference>
<sequence length="443" mass="49520">MPMPHGLCTALFKHLPDAVFLIDPDSAHILDCNDAALTHLGRQRSEVLGQSVLSLQTGVAGPDQWRSMSQAIRASDNFVHIGEHRHPSGSSVPVQLHISHFVHDGREYFLSTTRNISQRQALERDLHSRDAQLRYALNEASDGLWDWNLLTNEVYFSPQLARMLGYGPHEIKATLETWLSKVHPEDSLWVNRAKQEHIDGQRSRFNAEYRLRNRSGHYLWVHDRGRICERDANGQPARMIGMVHNITDKKTIELTLQAMASHDTLTGLHNRRECDLLLGRQVDLCHRLEIPLGLCFLDIDNFKSVNDDFGHAVGDKVLRRVAQTIAGEVRSTDDLSRCGGEEFLLLCTDTPEPDLLHLAEKLRSKIAAINWDDIAGLPALTCSFGVAVFPDHADTAESLFIAAESALTRAKGLGRNRVESASALMSTPIGFQRFKASSPADLD</sequence>
<dbReference type="InterPro" id="IPR029787">
    <property type="entry name" value="Nucleotide_cyclase"/>
</dbReference>
<proteinExistence type="predicted"/>
<dbReference type="PANTHER" id="PTHR46663">
    <property type="entry name" value="DIGUANYLATE CYCLASE DGCT-RELATED"/>
    <property type="match status" value="1"/>
</dbReference>
<feature type="domain" description="PAS" evidence="1">
    <location>
        <begin position="129"/>
        <end position="201"/>
    </location>
</feature>
<dbReference type="InterPro" id="IPR000700">
    <property type="entry name" value="PAS-assoc_C"/>
</dbReference>
<feature type="domain" description="PAC" evidence="2">
    <location>
        <begin position="205"/>
        <end position="258"/>
    </location>
</feature>
<gene>
    <name evidence="4" type="ORF">BLL52_1244</name>
</gene>
<comment type="caution">
    <text evidence="4">The sequence shown here is derived from an EMBL/GenBank/DDBJ whole genome shotgun (WGS) entry which is preliminary data.</text>
</comment>
<dbReference type="InterPro" id="IPR052163">
    <property type="entry name" value="DGC-Regulatory_Protein"/>
</dbReference>
<dbReference type="NCBIfam" id="TIGR00254">
    <property type="entry name" value="GGDEF"/>
    <property type="match status" value="1"/>
</dbReference>
<protein>
    <submittedName>
        <fullName evidence="4">Putative diguanylate cyclase with PAS/PAC sensor</fullName>
    </submittedName>
</protein>
<keyword evidence="5" id="KW-1185">Reference proteome</keyword>
<dbReference type="InterPro" id="IPR013655">
    <property type="entry name" value="PAS_fold_3"/>
</dbReference>
<dbReference type="SUPFAM" id="SSF55073">
    <property type="entry name" value="Nucleotide cyclase"/>
    <property type="match status" value="1"/>
</dbReference>
<dbReference type="InterPro" id="IPR043128">
    <property type="entry name" value="Rev_trsase/Diguanyl_cyclase"/>
</dbReference>
<evidence type="ECO:0000259" key="1">
    <source>
        <dbReference type="PROSITE" id="PS50112"/>
    </source>
</evidence>
<reference evidence="4 5" key="1">
    <citation type="submission" date="2017-01" db="EMBL/GenBank/DDBJ databases">
        <title>Genome sequence of Rhodoferax antarcticus ANT.BR, a psychrophilic purple nonsulfur bacterium from an Antarctic microbial mat.</title>
        <authorList>
            <person name="Baker J."/>
            <person name="Riester C."/>
            <person name="Skinner B."/>
            <person name="Newell A."/>
            <person name="Swingley W."/>
            <person name="Madigan M."/>
            <person name="Jung D."/>
            <person name="Asao M."/>
            <person name="Chen M."/>
            <person name="Loughlin P."/>
            <person name="Pan H."/>
            <person name="Lin S."/>
            <person name="Li N."/>
            <person name="Shaw J."/>
            <person name="Prado M."/>
            <person name="Sherman C."/>
            <person name="Li X."/>
            <person name="Tang J."/>
            <person name="Blankenship R."/>
            <person name="Zhao T."/>
            <person name="Touchman J."/>
            <person name="Sattley M."/>
        </authorList>
    </citation>
    <scope>NUCLEOTIDE SEQUENCE [LARGE SCALE GENOMIC DNA]</scope>
    <source>
        <strain evidence="4 5">ANT.BR</strain>
    </source>
</reference>
<evidence type="ECO:0000259" key="2">
    <source>
        <dbReference type="PROSITE" id="PS50113"/>
    </source>
</evidence>
<evidence type="ECO:0000313" key="5">
    <source>
        <dbReference type="Proteomes" id="UP000185911"/>
    </source>
</evidence>
<evidence type="ECO:0000259" key="3">
    <source>
        <dbReference type="PROSITE" id="PS50887"/>
    </source>
</evidence>
<dbReference type="CDD" id="cd00130">
    <property type="entry name" value="PAS"/>
    <property type="match status" value="2"/>
</dbReference>
<dbReference type="PROSITE" id="PS50887">
    <property type="entry name" value="GGDEF"/>
    <property type="match status" value="1"/>
</dbReference>
<dbReference type="SMART" id="SM00086">
    <property type="entry name" value="PAC"/>
    <property type="match status" value="2"/>
</dbReference>
<dbReference type="InterPro" id="IPR000014">
    <property type="entry name" value="PAS"/>
</dbReference>
<dbReference type="Proteomes" id="UP000185911">
    <property type="component" value="Unassembled WGS sequence"/>
</dbReference>
<dbReference type="RefSeq" id="WP_075585728.1">
    <property type="nucleotide sequence ID" value="NZ_MSYM01000008.1"/>
</dbReference>
<dbReference type="PROSITE" id="PS50112">
    <property type="entry name" value="PAS"/>
    <property type="match status" value="2"/>
</dbReference>
<evidence type="ECO:0000313" key="4">
    <source>
        <dbReference type="EMBL" id="OLP07414.1"/>
    </source>
</evidence>
<dbReference type="SMART" id="SM00091">
    <property type="entry name" value="PAS"/>
    <property type="match status" value="2"/>
</dbReference>
<dbReference type="SUPFAM" id="SSF55785">
    <property type="entry name" value="PYP-like sensor domain (PAS domain)"/>
    <property type="match status" value="2"/>
</dbReference>
<dbReference type="PANTHER" id="PTHR46663:SF4">
    <property type="entry name" value="DIGUANYLATE CYCLASE DGCT-RELATED"/>
    <property type="match status" value="1"/>
</dbReference>